<feature type="domain" description="ATP-dependent DNA ligase family profile" evidence="1">
    <location>
        <begin position="8"/>
        <end position="75"/>
    </location>
</feature>
<dbReference type="Proteomes" id="UP001464387">
    <property type="component" value="Unassembled WGS sequence"/>
</dbReference>
<protein>
    <recommendedName>
        <fullName evidence="1">ATP-dependent DNA ligase family profile domain-containing protein</fullName>
    </recommendedName>
</protein>
<organism evidence="2 3">
    <name type="scientific">Mesorhizobium opportunistum</name>
    <dbReference type="NCBI Taxonomy" id="593909"/>
    <lineage>
        <taxon>Bacteria</taxon>
        <taxon>Pseudomonadati</taxon>
        <taxon>Pseudomonadota</taxon>
        <taxon>Alphaproteobacteria</taxon>
        <taxon>Hyphomicrobiales</taxon>
        <taxon>Phyllobacteriaceae</taxon>
        <taxon>Mesorhizobium</taxon>
    </lineage>
</organism>
<gene>
    <name evidence="2" type="ORF">NKI33_20995</name>
</gene>
<comment type="caution">
    <text evidence="2">The sequence shown here is derived from an EMBL/GenBank/DDBJ whole genome shotgun (WGS) entry which is preliminary data.</text>
</comment>
<dbReference type="RefSeq" id="WP_287275465.1">
    <property type="nucleotide sequence ID" value="NZ_JAMYMY010000006.1"/>
</dbReference>
<accession>A0ABV1YK11</accession>
<evidence type="ECO:0000313" key="3">
    <source>
        <dbReference type="Proteomes" id="UP001464387"/>
    </source>
</evidence>
<evidence type="ECO:0000259" key="1">
    <source>
        <dbReference type="Pfam" id="PF01068"/>
    </source>
</evidence>
<proteinExistence type="predicted"/>
<keyword evidence="3" id="KW-1185">Reference proteome</keyword>
<dbReference type="Gene3D" id="3.30.470.30">
    <property type="entry name" value="DNA ligase/mRNA capping enzyme"/>
    <property type="match status" value="1"/>
</dbReference>
<sequence>MAWNAELLAFVAFDILHKDGEDPRPLPVIERKVILWDLVKPADGVLQYSQYLEGGGAEFFAAAERMGLEGIVSKLLPQRRQG</sequence>
<dbReference type="Pfam" id="PF01068">
    <property type="entry name" value="DNA_ligase_A_M"/>
    <property type="match status" value="1"/>
</dbReference>
<dbReference type="InterPro" id="IPR012310">
    <property type="entry name" value="DNA_ligase_ATP-dep_cent"/>
</dbReference>
<name>A0ABV1YK11_9HYPH</name>
<reference evidence="2 3" key="1">
    <citation type="journal article" date="2024" name="Proc. Natl. Acad. Sci. U.S.A.">
        <title>The evolutionary genomics of adaptation to stress in wild rhizobium bacteria.</title>
        <authorList>
            <person name="Kehlet-Delgado H."/>
            <person name="Montoya A.P."/>
            <person name="Jensen K.T."/>
            <person name="Wendlandt C.E."/>
            <person name="Dexheimer C."/>
            <person name="Roberts M."/>
            <person name="Torres Martinez L."/>
            <person name="Friesen M.L."/>
            <person name="Griffitts J.S."/>
            <person name="Porter S.S."/>
        </authorList>
    </citation>
    <scope>NUCLEOTIDE SEQUENCE [LARGE SCALE GENOMIC DNA]</scope>
    <source>
        <strain evidence="2 3">M0729</strain>
    </source>
</reference>
<dbReference type="EMBL" id="JAMYPJ010000032">
    <property type="protein sequence ID" value="MER8935424.1"/>
    <property type="molecule type" value="Genomic_DNA"/>
</dbReference>
<dbReference type="SUPFAM" id="SSF56091">
    <property type="entry name" value="DNA ligase/mRNA capping enzyme, catalytic domain"/>
    <property type="match status" value="1"/>
</dbReference>
<dbReference type="Gene3D" id="3.30.1490.70">
    <property type="match status" value="1"/>
</dbReference>
<evidence type="ECO:0000313" key="2">
    <source>
        <dbReference type="EMBL" id="MER8935424.1"/>
    </source>
</evidence>